<dbReference type="PANTHER" id="PTHR43660:SF1">
    <property type="entry name" value="DIPEPTIDYL CARBOXYPEPTIDASE"/>
    <property type="match status" value="1"/>
</dbReference>
<dbReference type="InterPro" id="IPR024077">
    <property type="entry name" value="Neurolysin/TOP_dom2"/>
</dbReference>
<evidence type="ECO:0000313" key="9">
    <source>
        <dbReference type="EMBL" id="MCW4452998.1"/>
    </source>
</evidence>
<dbReference type="InterPro" id="IPR034005">
    <property type="entry name" value="M3A_DCP"/>
</dbReference>
<dbReference type="CDD" id="cd06456">
    <property type="entry name" value="M3A_DCP"/>
    <property type="match status" value="1"/>
</dbReference>
<sequence>MKNITSVLLISSLAINTACSTMKTTDSTTTEIPVPDASLASNPFMKKSALQYQAPEFDKIKDEHFKPAFDYGMKVQLAEIENIANNPSAPTFANTIVALENSGEILKRAQIVFYNLTGSNTNPALQKLEEEYAPVFSGLSDKIYLNEKLYSRIKAISTENLGAEEKRVLELYKTNFEIAGANLSAENKEKVKRINEELATLSTQFTSKLLDARKNGAVLISDVKELDGLSADEIAAAAADAKAAGHQGKYLLTLLNTTQQPLLQNLKNRATREKLFKASWYRAEKGNADDTRSILERQAKLRMEKAHLSGKKSFAEWKLQDQMAKTPENAMNLLAQLAKPAVETAKRESNEIQALIDKQKGGFTVEPWDWNFYSEQVRKAKYDLDENAIKPYFEVTTVLEKGVFYAAEKFYGITFKERKDLPVYHPDVVAYEVFDNDGKSMALYYLDFYTRSNKNGGAWMSNFVEQSHLLGQKPVIVNVFNYQKPAEGKPSLISYDDVSTMFHEFGHTLHGLFANQKYVSVSGTNTPRDFVEFPSQINEFFALEPSVLKNYAIHYQTKQPMPQTLVDKIKNAASFNQGYSTTELVSAATLDMNWHSVTDESQFKPALEFEKEVLAKYGFNLKEVPPRYHTPYFAHIWGGGYSAGYYAYMWSDVLNADAWDWITTNGGMTRANGDRFRKYILSVGNSVDLNQAYKDFTGRTPDIKPLLKNKGFIK</sequence>
<dbReference type="Gene3D" id="1.10.1370.10">
    <property type="entry name" value="Neurolysin, domain 3"/>
    <property type="match status" value="1"/>
</dbReference>
<dbReference type="InterPro" id="IPR001567">
    <property type="entry name" value="Pept_M3A_M3B_dom"/>
</dbReference>
<evidence type="ECO:0000256" key="4">
    <source>
        <dbReference type="ARBA" id="ARBA00022801"/>
    </source>
</evidence>
<evidence type="ECO:0000256" key="1">
    <source>
        <dbReference type="ARBA" id="ARBA00006040"/>
    </source>
</evidence>
<dbReference type="Gene3D" id="3.40.390.10">
    <property type="entry name" value="Collagenase (Catalytic Domain)"/>
    <property type="match status" value="1"/>
</dbReference>
<keyword evidence="4 7" id="KW-0378">Hydrolase</keyword>
<comment type="caution">
    <text evidence="9">The sequence shown here is derived from an EMBL/GenBank/DDBJ whole genome shotgun (WGS) entry which is preliminary data.</text>
</comment>
<keyword evidence="3 7" id="KW-0479">Metal-binding</keyword>
<dbReference type="PANTHER" id="PTHR43660">
    <property type="entry name" value="DIPEPTIDYL CARBOXYPEPTIDASE"/>
    <property type="match status" value="1"/>
</dbReference>
<dbReference type="Gene3D" id="1.10.1370.40">
    <property type="match status" value="1"/>
</dbReference>
<dbReference type="RefSeq" id="WP_265145071.1">
    <property type="nucleotide sequence ID" value="NZ_JAPCHZ010000006.1"/>
</dbReference>
<dbReference type="SUPFAM" id="SSF55486">
    <property type="entry name" value="Metalloproteases ('zincins'), catalytic domain"/>
    <property type="match status" value="1"/>
</dbReference>
<evidence type="ECO:0000256" key="2">
    <source>
        <dbReference type="ARBA" id="ARBA00022670"/>
    </source>
</evidence>
<comment type="similarity">
    <text evidence="1 7">Belongs to the peptidase M3 family.</text>
</comment>
<gene>
    <name evidence="9" type="ORF">OK344_12375</name>
</gene>
<evidence type="ECO:0000256" key="3">
    <source>
        <dbReference type="ARBA" id="ARBA00022723"/>
    </source>
</evidence>
<reference evidence="9 10" key="1">
    <citation type="submission" date="2022-10" db="EMBL/GenBank/DDBJ databases">
        <title>Kaistella sp. BT-6-1-3.</title>
        <authorList>
            <person name="Ai J."/>
            <person name="Deng Z."/>
        </authorList>
    </citation>
    <scope>NUCLEOTIDE SEQUENCE [LARGE SCALE GENOMIC DNA]</scope>
    <source>
        <strain evidence="9 10">BT6-1-3</strain>
    </source>
</reference>
<evidence type="ECO:0000256" key="5">
    <source>
        <dbReference type="ARBA" id="ARBA00022833"/>
    </source>
</evidence>
<feature type="domain" description="Peptidase M3A/M3B catalytic" evidence="8">
    <location>
        <begin position="263"/>
        <end position="711"/>
    </location>
</feature>
<evidence type="ECO:0000256" key="7">
    <source>
        <dbReference type="RuleBase" id="RU003435"/>
    </source>
</evidence>
<dbReference type="Pfam" id="PF01432">
    <property type="entry name" value="Peptidase_M3"/>
    <property type="match status" value="1"/>
</dbReference>
<keyword evidence="5 7" id="KW-0862">Zinc</keyword>
<keyword evidence="6 7" id="KW-0482">Metalloprotease</keyword>
<evidence type="ECO:0000259" key="8">
    <source>
        <dbReference type="Pfam" id="PF01432"/>
    </source>
</evidence>
<proteinExistence type="inferred from homology"/>
<dbReference type="EMBL" id="JAPCHZ010000006">
    <property type="protein sequence ID" value="MCW4452998.1"/>
    <property type="molecule type" value="Genomic_DNA"/>
</dbReference>
<protein>
    <submittedName>
        <fullName evidence="9">M3 family metallopeptidase</fullName>
    </submittedName>
</protein>
<dbReference type="InterPro" id="IPR045090">
    <property type="entry name" value="Pept_M3A_M3B"/>
</dbReference>
<accession>A0ABT3JQB9</accession>
<organism evidence="9 10">
    <name type="scientific">Kaistella yananensis</name>
    <dbReference type="NCBI Taxonomy" id="2989820"/>
    <lineage>
        <taxon>Bacteria</taxon>
        <taxon>Pseudomonadati</taxon>
        <taxon>Bacteroidota</taxon>
        <taxon>Flavobacteriia</taxon>
        <taxon>Flavobacteriales</taxon>
        <taxon>Weeksellaceae</taxon>
        <taxon>Chryseobacterium group</taxon>
        <taxon>Kaistella</taxon>
    </lineage>
</organism>
<dbReference type="Proteomes" id="UP001209107">
    <property type="component" value="Unassembled WGS sequence"/>
</dbReference>
<name>A0ABT3JQB9_9FLAO</name>
<dbReference type="InterPro" id="IPR024079">
    <property type="entry name" value="MetalloPept_cat_dom_sf"/>
</dbReference>
<comment type="cofactor">
    <cofactor evidence="7">
        <name>Zn(2+)</name>
        <dbReference type="ChEBI" id="CHEBI:29105"/>
    </cofactor>
    <text evidence="7">Binds 1 zinc ion.</text>
</comment>
<evidence type="ECO:0000313" key="10">
    <source>
        <dbReference type="Proteomes" id="UP001209107"/>
    </source>
</evidence>
<keyword evidence="10" id="KW-1185">Reference proteome</keyword>
<evidence type="ECO:0000256" key="6">
    <source>
        <dbReference type="ARBA" id="ARBA00023049"/>
    </source>
</evidence>
<keyword evidence="2 7" id="KW-0645">Protease</keyword>